<reference evidence="2" key="2">
    <citation type="submission" date="2023-05" db="EMBL/GenBank/DDBJ databases">
        <authorList>
            <consortium name="Lawrence Berkeley National Laboratory"/>
            <person name="Steindorff A."/>
            <person name="Hensen N."/>
            <person name="Bonometti L."/>
            <person name="Westerberg I."/>
            <person name="Brannstrom I.O."/>
            <person name="Guillou S."/>
            <person name="Cros-Aarteil S."/>
            <person name="Calhoun S."/>
            <person name="Haridas S."/>
            <person name="Kuo A."/>
            <person name="Mondo S."/>
            <person name="Pangilinan J."/>
            <person name="Riley R."/>
            <person name="Labutti K."/>
            <person name="Andreopoulos B."/>
            <person name="Lipzen A."/>
            <person name="Chen C."/>
            <person name="Yanf M."/>
            <person name="Daum C."/>
            <person name="Ng V."/>
            <person name="Clum A."/>
            <person name="Ohm R."/>
            <person name="Martin F."/>
            <person name="Silar P."/>
            <person name="Natvig D."/>
            <person name="Lalanne C."/>
            <person name="Gautier V."/>
            <person name="Ament-Velasquez S.L."/>
            <person name="Kruys A."/>
            <person name="Hutchinson M.I."/>
            <person name="Powell A.J."/>
            <person name="Barry K."/>
            <person name="Miller A.N."/>
            <person name="Grigoriev I.V."/>
            <person name="Debuchy R."/>
            <person name="Gladieux P."/>
            <person name="Thoren M.H."/>
            <person name="Johannesson H."/>
        </authorList>
    </citation>
    <scope>NUCLEOTIDE SEQUENCE</scope>
    <source>
        <strain evidence="2">CBS 892.96</strain>
    </source>
</reference>
<accession>A0AAN6W7F0</accession>
<feature type="region of interest" description="Disordered" evidence="1">
    <location>
        <begin position="269"/>
        <end position="334"/>
    </location>
</feature>
<gene>
    <name evidence="2" type="ORF">QBC36DRAFT_301138</name>
</gene>
<reference evidence="2" key="1">
    <citation type="journal article" date="2023" name="Mol. Phylogenet. Evol.">
        <title>Genome-scale phylogeny and comparative genomics of the fungal order Sordariales.</title>
        <authorList>
            <person name="Hensen N."/>
            <person name="Bonometti L."/>
            <person name="Westerberg I."/>
            <person name="Brannstrom I.O."/>
            <person name="Guillou S."/>
            <person name="Cros-Aarteil S."/>
            <person name="Calhoun S."/>
            <person name="Haridas S."/>
            <person name="Kuo A."/>
            <person name="Mondo S."/>
            <person name="Pangilinan J."/>
            <person name="Riley R."/>
            <person name="LaButti K."/>
            <person name="Andreopoulos B."/>
            <person name="Lipzen A."/>
            <person name="Chen C."/>
            <person name="Yan M."/>
            <person name="Daum C."/>
            <person name="Ng V."/>
            <person name="Clum A."/>
            <person name="Steindorff A."/>
            <person name="Ohm R.A."/>
            <person name="Martin F."/>
            <person name="Silar P."/>
            <person name="Natvig D.O."/>
            <person name="Lalanne C."/>
            <person name="Gautier V."/>
            <person name="Ament-Velasquez S.L."/>
            <person name="Kruys A."/>
            <person name="Hutchinson M.I."/>
            <person name="Powell A.J."/>
            <person name="Barry K."/>
            <person name="Miller A.N."/>
            <person name="Grigoriev I.V."/>
            <person name="Debuchy R."/>
            <person name="Gladieux P."/>
            <person name="Hiltunen Thoren M."/>
            <person name="Johannesson H."/>
        </authorList>
    </citation>
    <scope>NUCLEOTIDE SEQUENCE</scope>
    <source>
        <strain evidence="2">CBS 892.96</strain>
    </source>
</reference>
<keyword evidence="3" id="KW-1185">Reference proteome</keyword>
<evidence type="ECO:0000256" key="1">
    <source>
        <dbReference type="SAM" id="MobiDB-lite"/>
    </source>
</evidence>
<dbReference type="Proteomes" id="UP001302321">
    <property type="component" value="Unassembled WGS sequence"/>
</dbReference>
<evidence type="ECO:0000313" key="2">
    <source>
        <dbReference type="EMBL" id="KAK4176398.1"/>
    </source>
</evidence>
<organism evidence="2 3">
    <name type="scientific">Triangularia setosa</name>
    <dbReference type="NCBI Taxonomy" id="2587417"/>
    <lineage>
        <taxon>Eukaryota</taxon>
        <taxon>Fungi</taxon>
        <taxon>Dikarya</taxon>
        <taxon>Ascomycota</taxon>
        <taxon>Pezizomycotina</taxon>
        <taxon>Sordariomycetes</taxon>
        <taxon>Sordariomycetidae</taxon>
        <taxon>Sordariales</taxon>
        <taxon>Podosporaceae</taxon>
        <taxon>Triangularia</taxon>
    </lineage>
</organism>
<proteinExistence type="predicted"/>
<name>A0AAN6W7F0_9PEZI</name>
<protein>
    <submittedName>
        <fullName evidence="2">Uncharacterized protein</fullName>
    </submittedName>
</protein>
<sequence>MSPQGIRGTPPLGTPTWDFSNIYASQGRTAQSIWRFHSTEDALKHDAGALKKGEIYDRNEFYKRVKAWFKAEIDRKLYLQNLEKSQFYGHHPNVDEDTQPTSPQIAICYFPRESPDTGLSKPAAVGKGKVPTRIQPLRAAKRKVPPTTIASSIPKRPVITRKKAEAADFLYIGGDYTLDAYDWEISLIHCDSSSPRAIIAGIHPGVHEKHGSDISLLMLRLSRIIATKISQIHTDGYIQRRKVGKLRCALDTVIAGKKRKKYKLPREGSFQPAAKVLPGEDWDSRRSRPGQAGTPIPEAEMETSPTLGKWPAAPPRGGESDDDEERKPFCRPPGWEEIRARDKREKELKVNPGRALVEKLERDCTVEVSGLRFAVDLCQSGNGSEEGARFVML</sequence>
<evidence type="ECO:0000313" key="3">
    <source>
        <dbReference type="Proteomes" id="UP001302321"/>
    </source>
</evidence>
<dbReference type="EMBL" id="MU866198">
    <property type="protein sequence ID" value="KAK4176398.1"/>
    <property type="molecule type" value="Genomic_DNA"/>
</dbReference>
<dbReference type="AlphaFoldDB" id="A0AAN6W7F0"/>
<comment type="caution">
    <text evidence="2">The sequence shown here is derived from an EMBL/GenBank/DDBJ whole genome shotgun (WGS) entry which is preliminary data.</text>
</comment>